<name>I0Z7U2_COCSC</name>
<dbReference type="Gene3D" id="2.130.10.10">
    <property type="entry name" value="YVTN repeat-like/Quinoprotein amine dehydrogenase"/>
    <property type="match status" value="5"/>
</dbReference>
<dbReference type="GO" id="GO:0002098">
    <property type="term" value="P:tRNA wobble uridine modification"/>
    <property type="evidence" value="ECO:0007669"/>
    <property type="project" value="InterPro"/>
</dbReference>
<dbReference type="InterPro" id="IPR036322">
    <property type="entry name" value="WD40_repeat_dom_sf"/>
</dbReference>
<dbReference type="EMBL" id="AGSI01000002">
    <property type="protein sequence ID" value="EIE26711.1"/>
    <property type="molecule type" value="Genomic_DNA"/>
</dbReference>
<evidence type="ECO:0000313" key="13">
    <source>
        <dbReference type="EMBL" id="EIE26711.1"/>
    </source>
</evidence>
<comment type="caution">
    <text evidence="13">The sequence shown here is derived from an EMBL/GenBank/DDBJ whole genome shotgun (WGS) entry which is preliminary data.</text>
</comment>
<dbReference type="GeneID" id="17044721"/>
<evidence type="ECO:0000256" key="11">
    <source>
        <dbReference type="PROSITE-ProRule" id="PRU00221"/>
    </source>
</evidence>
<comment type="pathway">
    <text evidence="3">tRNA modification; 5-methoxycarbonylmethyl-2-thiouridine-tRNA biosynthesis.</text>
</comment>
<dbReference type="KEGG" id="csl:COCSUDRAFT_35203"/>
<evidence type="ECO:0000256" key="12">
    <source>
        <dbReference type="SAM" id="MobiDB-lite"/>
    </source>
</evidence>
<dbReference type="OrthoDB" id="27911at2759"/>
<keyword evidence="10" id="KW-0539">Nucleus</keyword>
<evidence type="ECO:0000256" key="10">
    <source>
        <dbReference type="ARBA" id="ARBA00023242"/>
    </source>
</evidence>
<dbReference type="InterPro" id="IPR037289">
    <property type="entry name" value="Elp2"/>
</dbReference>
<dbReference type="SUPFAM" id="SSF50978">
    <property type="entry name" value="WD40 repeat-like"/>
    <property type="match status" value="3"/>
</dbReference>
<dbReference type="GO" id="GO:0033588">
    <property type="term" value="C:elongator holoenzyme complex"/>
    <property type="evidence" value="ECO:0007669"/>
    <property type="project" value="InterPro"/>
</dbReference>
<feature type="region of interest" description="Disordered" evidence="12">
    <location>
        <begin position="484"/>
        <end position="515"/>
    </location>
</feature>
<comment type="subcellular location">
    <subcellularLocation>
        <location evidence="2">Cytoplasm</location>
    </subcellularLocation>
    <subcellularLocation>
        <location evidence="1">Nucleus</location>
    </subcellularLocation>
</comment>
<evidence type="ECO:0000256" key="4">
    <source>
        <dbReference type="ARBA" id="ARBA00005881"/>
    </source>
</evidence>
<keyword evidence="8" id="KW-0819">tRNA processing</keyword>
<evidence type="ECO:0000256" key="5">
    <source>
        <dbReference type="ARBA" id="ARBA00020267"/>
    </source>
</evidence>
<sequence>MNLEVDFTSIGCNRVVNALDYGEGNLIAYGAHHFVVIYDVGEARIVATLVGHTGRVDCVKWLPITLSGGAAALVSGAADSTIIIWLWFPGQPDNPWLAAAKLTVWHGHSGPVTSLAVQHLPDDRLLLASTAADDTVRIWESAAMNKGDAEGLLTQDSWSLVQSIETGAVLQHSLAITQLPSEPDGHLLAMGSVDSSIRLLLRQKGGSFQHVCRLKGHTDWIRSLAFTSTAGRYAPQPTFVVAGNTISVSMEAVLVGHEDWVFSAAWQPQQLDGSSQAACLLTASMDRTMMLWRPEPTAGLWMCEESVGDAGASSLGYYGGCFSPDGRSILAHGFTGALHLWRREEGMDRGAWVPQHTLGGHYGAVVDMSWGVDGACLQTVSEDQTSRIFTTCNGHWCEVARPQIHGHDFACMAVLPGASPPCYAVGSEEKVIRVLEAPQAFEQTLALARGHAPDTTFTGTQVHERAMGASIAALGLSNKAVYPGDAPAGSGEEGGNYTEGPDLAPNPTPSAVAGPPLEEHLAQNTLWPEIVKLYGHANHVFCLAADPRGRYLASACKAQAAQFAAVWLWDVATWTPVGPPLEAHSLTVTQMAFSPSGQHLLTVSRDRTFAVFERLPEGEGESPFRLLGRVMKAHARIIWACSWAPDGLHFATGARDSSVKVWALPAAGQGEAPNMPCYLPAIASTQCRVVNIAWASFAAQMAEGDVLAVGLESGDLQLWSLTWQPGAAVGCSTRQCTAIRRLCWTLVPQEEATEGGEGGTCALRLASCGEDHLVRVCSIKGL</sequence>
<accession>I0Z7U2</accession>
<organism evidence="13 14">
    <name type="scientific">Coccomyxa subellipsoidea (strain C-169)</name>
    <name type="common">Green microalga</name>
    <dbReference type="NCBI Taxonomy" id="574566"/>
    <lineage>
        <taxon>Eukaryota</taxon>
        <taxon>Viridiplantae</taxon>
        <taxon>Chlorophyta</taxon>
        <taxon>core chlorophytes</taxon>
        <taxon>Trebouxiophyceae</taxon>
        <taxon>Trebouxiophyceae incertae sedis</taxon>
        <taxon>Coccomyxaceae</taxon>
        <taxon>Coccomyxa</taxon>
        <taxon>Coccomyxa subellipsoidea</taxon>
    </lineage>
</organism>
<keyword evidence="6" id="KW-0963">Cytoplasm</keyword>
<evidence type="ECO:0000313" key="14">
    <source>
        <dbReference type="Proteomes" id="UP000007264"/>
    </source>
</evidence>
<evidence type="ECO:0000256" key="7">
    <source>
        <dbReference type="ARBA" id="ARBA00022574"/>
    </source>
</evidence>
<dbReference type="AlphaFoldDB" id="I0Z7U2"/>
<feature type="repeat" description="WD" evidence="11">
    <location>
        <begin position="49"/>
        <end position="85"/>
    </location>
</feature>
<keyword evidence="7 11" id="KW-0853">WD repeat</keyword>
<dbReference type="Pfam" id="PF00400">
    <property type="entry name" value="WD40"/>
    <property type="match status" value="6"/>
</dbReference>
<feature type="repeat" description="WD" evidence="11">
    <location>
        <begin position="631"/>
        <end position="662"/>
    </location>
</feature>
<dbReference type="GO" id="GO:0005737">
    <property type="term" value="C:cytoplasm"/>
    <property type="evidence" value="ECO:0007669"/>
    <property type="project" value="UniProtKB-SubCell"/>
</dbReference>
<dbReference type="RefSeq" id="XP_005651255.1">
    <property type="nucleotide sequence ID" value="XM_005651198.1"/>
</dbReference>
<feature type="repeat" description="WD" evidence="11">
    <location>
        <begin position="581"/>
        <end position="613"/>
    </location>
</feature>
<reference evidence="13 14" key="1">
    <citation type="journal article" date="2012" name="Genome Biol.">
        <title>The genome of the polar eukaryotic microalga coccomyxa subellipsoidea reveals traits of cold adaptation.</title>
        <authorList>
            <person name="Blanc G."/>
            <person name="Agarkova I."/>
            <person name="Grimwood J."/>
            <person name="Kuo A."/>
            <person name="Brueggeman A."/>
            <person name="Dunigan D."/>
            <person name="Gurnon J."/>
            <person name="Ladunga I."/>
            <person name="Lindquist E."/>
            <person name="Lucas S."/>
            <person name="Pangilinan J."/>
            <person name="Proschold T."/>
            <person name="Salamov A."/>
            <person name="Schmutz J."/>
            <person name="Weeks D."/>
            <person name="Yamada T."/>
            <person name="Claverie J.M."/>
            <person name="Grigoriev I."/>
            <person name="Van Etten J."/>
            <person name="Lomsadze A."/>
            <person name="Borodovsky M."/>
        </authorList>
    </citation>
    <scope>NUCLEOTIDE SEQUENCE [LARGE SCALE GENOMIC DNA]</scope>
    <source>
        <strain evidence="13 14">C-169</strain>
    </source>
</reference>
<dbReference type="eggNOG" id="KOG1063">
    <property type="taxonomic scope" value="Eukaryota"/>
</dbReference>
<dbReference type="PANTHER" id="PTHR44111:SF1">
    <property type="entry name" value="ELONGATOR COMPLEX PROTEIN 2"/>
    <property type="match status" value="1"/>
</dbReference>
<keyword evidence="14" id="KW-1185">Reference proteome</keyword>
<evidence type="ECO:0000256" key="8">
    <source>
        <dbReference type="ARBA" id="ARBA00022694"/>
    </source>
</evidence>
<dbReference type="GO" id="GO:0005634">
    <property type="term" value="C:nucleus"/>
    <property type="evidence" value="ECO:0007669"/>
    <property type="project" value="UniProtKB-SubCell"/>
</dbReference>
<dbReference type="PANTHER" id="PTHR44111">
    <property type="entry name" value="ELONGATOR COMPLEX PROTEIN 2"/>
    <property type="match status" value="1"/>
</dbReference>
<feature type="repeat" description="WD" evidence="11">
    <location>
        <begin position="105"/>
        <end position="140"/>
    </location>
</feature>
<evidence type="ECO:0000256" key="2">
    <source>
        <dbReference type="ARBA" id="ARBA00004496"/>
    </source>
</evidence>
<evidence type="ECO:0000256" key="3">
    <source>
        <dbReference type="ARBA" id="ARBA00005043"/>
    </source>
</evidence>
<evidence type="ECO:0000256" key="1">
    <source>
        <dbReference type="ARBA" id="ARBA00004123"/>
    </source>
</evidence>
<proteinExistence type="inferred from homology"/>
<dbReference type="STRING" id="574566.I0Z7U2"/>
<dbReference type="InterPro" id="IPR001680">
    <property type="entry name" value="WD40_rpt"/>
</dbReference>
<dbReference type="InterPro" id="IPR015943">
    <property type="entry name" value="WD40/YVTN_repeat-like_dom_sf"/>
</dbReference>
<dbReference type="PROSITE" id="PS50294">
    <property type="entry name" value="WD_REPEATS_REGION"/>
    <property type="match status" value="1"/>
</dbReference>
<dbReference type="SMART" id="SM00320">
    <property type="entry name" value="WD40"/>
    <property type="match status" value="9"/>
</dbReference>
<dbReference type="Proteomes" id="UP000007264">
    <property type="component" value="Unassembled WGS sequence"/>
</dbReference>
<evidence type="ECO:0000256" key="6">
    <source>
        <dbReference type="ARBA" id="ARBA00022490"/>
    </source>
</evidence>
<comment type="similarity">
    <text evidence="4">Belongs to the WD repeat ELP2 family.</text>
</comment>
<evidence type="ECO:0000256" key="9">
    <source>
        <dbReference type="ARBA" id="ARBA00022737"/>
    </source>
</evidence>
<protein>
    <recommendedName>
        <fullName evidence="5">Elongator complex protein 2</fullName>
    </recommendedName>
</protein>
<dbReference type="PROSITE" id="PS50082">
    <property type="entry name" value="WD_REPEATS_2"/>
    <property type="match status" value="4"/>
</dbReference>
<gene>
    <name evidence="13" type="ORF">COCSUDRAFT_35203</name>
</gene>
<keyword evidence="9" id="KW-0677">Repeat</keyword>
<dbReference type="UniPathway" id="UPA00988"/>